<keyword evidence="3" id="KW-1185">Reference proteome</keyword>
<proteinExistence type="predicted"/>
<reference evidence="2 3" key="1">
    <citation type="submission" date="2014-06" db="EMBL/GenBank/DDBJ databases">
        <authorList>
            <person name="Swart Estienne"/>
        </authorList>
    </citation>
    <scope>NUCLEOTIDE SEQUENCE [LARGE SCALE GENOMIC DNA]</scope>
    <source>
        <strain evidence="2 3">130c</strain>
    </source>
</reference>
<sequence length="96" mass="10899">MRLREFKDHSGQTLKLITATSANLSSLLFLASIIVENVELYNKAKQVTGSGISMERIDETELRYQREILGYNSFTNHQSNNPDESNSYMHLSSFPA</sequence>
<evidence type="ECO:0000313" key="2">
    <source>
        <dbReference type="EMBL" id="CDW81748.1"/>
    </source>
</evidence>
<organism evidence="2 3">
    <name type="scientific">Stylonychia lemnae</name>
    <name type="common">Ciliate</name>
    <dbReference type="NCBI Taxonomy" id="5949"/>
    <lineage>
        <taxon>Eukaryota</taxon>
        <taxon>Sar</taxon>
        <taxon>Alveolata</taxon>
        <taxon>Ciliophora</taxon>
        <taxon>Intramacronucleata</taxon>
        <taxon>Spirotrichea</taxon>
        <taxon>Stichotrichia</taxon>
        <taxon>Sporadotrichida</taxon>
        <taxon>Oxytrichidae</taxon>
        <taxon>Stylonychinae</taxon>
        <taxon>Stylonychia</taxon>
    </lineage>
</organism>
<dbReference type="Proteomes" id="UP000039865">
    <property type="component" value="Unassembled WGS sequence"/>
</dbReference>
<dbReference type="InParanoid" id="A0A078ALL5"/>
<accession>A0A078ALL5</accession>
<feature type="region of interest" description="Disordered" evidence="1">
    <location>
        <begin position="73"/>
        <end position="96"/>
    </location>
</feature>
<protein>
    <submittedName>
        <fullName evidence="2">Uncharacterized protein</fullName>
    </submittedName>
</protein>
<dbReference type="AlphaFoldDB" id="A0A078ALL5"/>
<gene>
    <name evidence="2" type="primary">Contig12838.g13698</name>
    <name evidence="2" type="ORF">STYLEM_10772</name>
</gene>
<evidence type="ECO:0000256" key="1">
    <source>
        <dbReference type="SAM" id="MobiDB-lite"/>
    </source>
</evidence>
<evidence type="ECO:0000313" key="3">
    <source>
        <dbReference type="Proteomes" id="UP000039865"/>
    </source>
</evidence>
<dbReference type="EMBL" id="CCKQ01010242">
    <property type="protein sequence ID" value="CDW81748.1"/>
    <property type="molecule type" value="Genomic_DNA"/>
</dbReference>
<name>A0A078ALL5_STYLE</name>